<comment type="caution">
    <text evidence="1">The sequence shown here is derived from an EMBL/GenBank/DDBJ whole genome shotgun (WGS) entry which is preliminary data.</text>
</comment>
<evidence type="ECO:0000313" key="1">
    <source>
        <dbReference type="EMBL" id="GIX99239.1"/>
    </source>
</evidence>
<dbReference type="EMBL" id="BPLQ01003280">
    <property type="protein sequence ID" value="GIX99239.1"/>
    <property type="molecule type" value="Genomic_DNA"/>
</dbReference>
<name>A0AAV4PTX5_9ARAC</name>
<protein>
    <submittedName>
        <fullName evidence="1">Uncharacterized protein</fullName>
    </submittedName>
</protein>
<dbReference type="AlphaFoldDB" id="A0AAV4PTX5"/>
<evidence type="ECO:0000313" key="2">
    <source>
        <dbReference type="Proteomes" id="UP001054837"/>
    </source>
</evidence>
<sequence length="75" mass="8956">MFYKSIQLLTYADDLDTVAKGVRALREAFSSLEWNMRPTDVEQRERARPIDIEQYEKTKPNDIEQFENMRLTDVE</sequence>
<dbReference type="Proteomes" id="UP001054837">
    <property type="component" value="Unassembled WGS sequence"/>
</dbReference>
<keyword evidence="2" id="KW-1185">Reference proteome</keyword>
<organism evidence="1 2">
    <name type="scientific">Caerostris darwini</name>
    <dbReference type="NCBI Taxonomy" id="1538125"/>
    <lineage>
        <taxon>Eukaryota</taxon>
        <taxon>Metazoa</taxon>
        <taxon>Ecdysozoa</taxon>
        <taxon>Arthropoda</taxon>
        <taxon>Chelicerata</taxon>
        <taxon>Arachnida</taxon>
        <taxon>Araneae</taxon>
        <taxon>Araneomorphae</taxon>
        <taxon>Entelegynae</taxon>
        <taxon>Araneoidea</taxon>
        <taxon>Araneidae</taxon>
        <taxon>Caerostris</taxon>
    </lineage>
</organism>
<reference evidence="1 2" key="1">
    <citation type="submission" date="2021-06" db="EMBL/GenBank/DDBJ databases">
        <title>Caerostris darwini draft genome.</title>
        <authorList>
            <person name="Kono N."/>
            <person name="Arakawa K."/>
        </authorList>
    </citation>
    <scope>NUCLEOTIDE SEQUENCE [LARGE SCALE GENOMIC DNA]</scope>
</reference>
<accession>A0AAV4PTX5</accession>
<proteinExistence type="predicted"/>
<gene>
    <name evidence="1" type="ORF">CDAR_447391</name>
</gene>